<dbReference type="PROSITE" id="PS50008">
    <property type="entry name" value="PIPLC_Y_DOMAIN"/>
    <property type="match status" value="1"/>
</dbReference>
<dbReference type="GO" id="GO:0016042">
    <property type="term" value="P:lipid catabolic process"/>
    <property type="evidence" value="ECO:0007669"/>
    <property type="project" value="UniProtKB-KW"/>
</dbReference>
<keyword evidence="13" id="KW-1185">Reference proteome</keyword>
<evidence type="ECO:0000256" key="5">
    <source>
        <dbReference type="ARBA" id="ARBA00023224"/>
    </source>
</evidence>
<evidence type="ECO:0000256" key="1">
    <source>
        <dbReference type="ARBA" id="ARBA00012368"/>
    </source>
</evidence>
<dbReference type="SMART" id="SM00148">
    <property type="entry name" value="PLCXc"/>
    <property type="match status" value="1"/>
</dbReference>
<feature type="domain" description="C2" evidence="8">
    <location>
        <begin position="493"/>
        <end position="612"/>
    </location>
</feature>
<evidence type="ECO:0000313" key="12">
    <source>
        <dbReference type="Proteomes" id="UP000038040"/>
    </source>
</evidence>
<dbReference type="PRINTS" id="PR00390">
    <property type="entry name" value="PHPHLIPASEC"/>
</dbReference>
<protein>
    <recommendedName>
        <fullName evidence="1 7">Phosphoinositide phospholipase C</fullName>
        <ecNumber evidence="1 7">3.1.4.11</ecNumber>
    </recommendedName>
</protein>
<dbReference type="PROSITE" id="PS00018">
    <property type="entry name" value="EF_HAND_1"/>
    <property type="match status" value="1"/>
</dbReference>
<evidence type="ECO:0000259" key="10">
    <source>
        <dbReference type="PROSITE" id="PS50222"/>
    </source>
</evidence>
<sequence>MKIKKFQEDSCFSVIFINRQFLNKSIDFLAENRESKTIFVTALRHLINKHIIERLNFDEKRWVTDKFDEADRNKNGKLTFDEIWSILKAMNLQLSKAYAKKMFMVREIKGSDRVLDREEFFDFFSRLTDSSKHREILTLFSCSGEPVFNISDLQKFLIDEQQFSNIDEKKCESIIEEFEQRQPDELEENSKVLGPLGLYRLLQSSWGSIIKQEHAIIFQNMNLPLNHYYINSSHNTYLTGLQMKGEASVEGYISALQKGARLLELDVFNGENGEPCITHKRTLIASITLRHALQVINKYAFKNNPYPIILTIENHVGLPQQKAMARIFHEVLGDKIYFRPENGANIPLPSPNALKNKYLLRGKKLPGDAEPDKEFDQDADELPDDENLRKSITLHPEFSRLISLPSVKLSDNLYQDIEKHPLDGSPSLSESKVASFMEGGTLLANYTASRLVKSYPMGLRLDSSNMNPLPSWICGVQCVAMNMQTCCENLDLVNGLFRINGNCGYVLKPDIVSGHYLPKTQPGNDVIDPYVTVEFYGIPPDCKKFKTKSIRNNGFNPTWNETFITVVHYPEFAFMRLCVKDFDSTSANDFVGEYTVPIDSIRPGYSHVRLNTGFDHSIDESASLLVRIAFE</sequence>
<dbReference type="Pfam" id="PF00387">
    <property type="entry name" value="PI-PLC-Y"/>
    <property type="match status" value="1"/>
</dbReference>
<dbReference type="PANTHER" id="PTHR10336">
    <property type="entry name" value="PHOSPHOINOSITIDE-SPECIFIC PHOSPHOLIPASE C FAMILY PROTEIN"/>
    <property type="match status" value="1"/>
</dbReference>
<keyword evidence="2" id="KW-0106">Calcium</keyword>
<reference evidence="11 13" key="2">
    <citation type="submission" date="2018-11" db="EMBL/GenBank/DDBJ databases">
        <authorList>
            <consortium name="Pathogen Informatics"/>
        </authorList>
    </citation>
    <scope>NUCLEOTIDE SEQUENCE [LARGE SCALE GENOMIC DNA]</scope>
</reference>
<dbReference type="InterPro" id="IPR000008">
    <property type="entry name" value="C2_dom"/>
</dbReference>
<evidence type="ECO:0000313" key="13">
    <source>
        <dbReference type="Proteomes" id="UP000274756"/>
    </source>
</evidence>
<evidence type="ECO:0000259" key="8">
    <source>
        <dbReference type="PROSITE" id="PS50004"/>
    </source>
</evidence>
<dbReference type="Gene3D" id="3.20.20.190">
    <property type="entry name" value="Phosphatidylinositol (PI) phosphodiesterase"/>
    <property type="match status" value="1"/>
</dbReference>
<dbReference type="CDD" id="cd00275">
    <property type="entry name" value="C2_PLC_like"/>
    <property type="match status" value="1"/>
</dbReference>
<dbReference type="InterPro" id="IPR035892">
    <property type="entry name" value="C2_domain_sf"/>
</dbReference>
<dbReference type="WBParaSite" id="DME_0000756501-mRNA-1">
    <property type="protein sequence ID" value="DME_0000756501-mRNA-1"/>
    <property type="gene ID" value="DME_0000756501"/>
</dbReference>
<dbReference type="EMBL" id="UYYG01000033">
    <property type="protein sequence ID" value="VDN51859.1"/>
    <property type="molecule type" value="Genomic_DNA"/>
</dbReference>
<dbReference type="Pfam" id="PF00388">
    <property type="entry name" value="PI-PLC-X"/>
    <property type="match status" value="1"/>
</dbReference>
<dbReference type="InterPro" id="IPR011992">
    <property type="entry name" value="EF-hand-dom_pair"/>
</dbReference>
<dbReference type="SUPFAM" id="SSF49562">
    <property type="entry name" value="C2 domain (Calcium/lipid-binding domain, CaLB)"/>
    <property type="match status" value="1"/>
</dbReference>
<dbReference type="InterPro" id="IPR018247">
    <property type="entry name" value="EF_Hand_1_Ca_BS"/>
</dbReference>
<dbReference type="Proteomes" id="UP000274756">
    <property type="component" value="Unassembled WGS sequence"/>
</dbReference>
<dbReference type="CDD" id="cd08558">
    <property type="entry name" value="PI-PLCc_eukaryota"/>
    <property type="match status" value="1"/>
</dbReference>
<dbReference type="Gene3D" id="2.30.29.30">
    <property type="entry name" value="Pleckstrin-homology domain (PH domain)/Phosphotyrosine-binding domain (PTB)"/>
    <property type="match status" value="1"/>
</dbReference>
<dbReference type="GO" id="GO:0035556">
    <property type="term" value="P:intracellular signal transduction"/>
    <property type="evidence" value="ECO:0007669"/>
    <property type="project" value="InterPro"/>
</dbReference>
<dbReference type="Gene3D" id="2.60.40.150">
    <property type="entry name" value="C2 domain"/>
    <property type="match status" value="1"/>
</dbReference>
<dbReference type="SMART" id="SM00149">
    <property type="entry name" value="PLCYc"/>
    <property type="match status" value="1"/>
</dbReference>
<dbReference type="Gene3D" id="1.10.238.10">
    <property type="entry name" value="EF-hand"/>
    <property type="match status" value="2"/>
</dbReference>
<evidence type="ECO:0000313" key="11">
    <source>
        <dbReference type="EMBL" id="VDN51859.1"/>
    </source>
</evidence>
<dbReference type="EC" id="3.1.4.11" evidence="1 7"/>
<dbReference type="PANTHER" id="PTHR10336:SF209">
    <property type="entry name" value="PHOSPHOINOSITIDE PHOSPHOLIPASE C"/>
    <property type="match status" value="1"/>
</dbReference>
<evidence type="ECO:0000256" key="4">
    <source>
        <dbReference type="ARBA" id="ARBA00023098"/>
    </source>
</evidence>
<accession>A0A0N4UIW4</accession>
<dbReference type="PROSITE" id="PS50222">
    <property type="entry name" value="EF_HAND_2"/>
    <property type="match status" value="1"/>
</dbReference>
<dbReference type="InterPro" id="IPR017946">
    <property type="entry name" value="PLC-like_Pdiesterase_TIM-brl"/>
</dbReference>
<dbReference type="InterPro" id="IPR000909">
    <property type="entry name" value="PLipase_C_PInositol-sp_X_dom"/>
</dbReference>
<keyword evidence="3 7" id="KW-0442">Lipid degradation</keyword>
<organism evidence="12 14">
    <name type="scientific">Dracunculus medinensis</name>
    <name type="common">Guinea worm</name>
    <dbReference type="NCBI Taxonomy" id="318479"/>
    <lineage>
        <taxon>Eukaryota</taxon>
        <taxon>Metazoa</taxon>
        <taxon>Ecdysozoa</taxon>
        <taxon>Nematoda</taxon>
        <taxon>Chromadorea</taxon>
        <taxon>Rhabditida</taxon>
        <taxon>Spirurina</taxon>
        <taxon>Dracunculoidea</taxon>
        <taxon>Dracunculidae</taxon>
        <taxon>Dracunculus</taxon>
    </lineage>
</organism>
<feature type="domain" description="EF-hand" evidence="10">
    <location>
        <begin position="58"/>
        <end position="93"/>
    </location>
</feature>
<dbReference type="Proteomes" id="UP000038040">
    <property type="component" value="Unplaced"/>
</dbReference>
<dbReference type="InterPro" id="IPR011993">
    <property type="entry name" value="PH-like_dom_sf"/>
</dbReference>
<evidence type="ECO:0000313" key="14">
    <source>
        <dbReference type="WBParaSite" id="DME_0000756501-mRNA-1"/>
    </source>
</evidence>
<dbReference type="InterPro" id="IPR001711">
    <property type="entry name" value="PLipase_C_Pinositol-sp_Y"/>
</dbReference>
<dbReference type="InterPro" id="IPR001192">
    <property type="entry name" value="PI-PLC_fam"/>
</dbReference>
<keyword evidence="5" id="KW-0807">Transducer</keyword>
<dbReference type="SUPFAM" id="SSF47473">
    <property type="entry name" value="EF-hand"/>
    <property type="match status" value="1"/>
</dbReference>
<evidence type="ECO:0000256" key="2">
    <source>
        <dbReference type="ARBA" id="ARBA00022837"/>
    </source>
</evidence>
<dbReference type="GO" id="GO:0005509">
    <property type="term" value="F:calcium ion binding"/>
    <property type="evidence" value="ECO:0007669"/>
    <property type="project" value="InterPro"/>
</dbReference>
<dbReference type="GO" id="GO:0004435">
    <property type="term" value="F:phosphatidylinositol-4,5-bisphosphate phospholipase C activity"/>
    <property type="evidence" value="ECO:0007669"/>
    <property type="project" value="UniProtKB-EC"/>
</dbReference>
<dbReference type="InterPro" id="IPR002048">
    <property type="entry name" value="EF_hand_dom"/>
</dbReference>
<dbReference type="PROSITE" id="PS50004">
    <property type="entry name" value="C2"/>
    <property type="match status" value="1"/>
</dbReference>
<dbReference type="OrthoDB" id="269822at2759"/>
<dbReference type="AlphaFoldDB" id="A0A0N4UIW4"/>
<name>A0A0N4UIW4_DRAME</name>
<evidence type="ECO:0000259" key="9">
    <source>
        <dbReference type="PROSITE" id="PS50008"/>
    </source>
</evidence>
<dbReference type="SUPFAM" id="SSF51695">
    <property type="entry name" value="PLC-like phosphodiesterases"/>
    <property type="match status" value="1"/>
</dbReference>
<comment type="catalytic activity">
    <reaction evidence="6">
        <text>a 1,2-diacyl-sn-glycero-3-phospho-(1D-myo-inositol-4,5-bisphosphate) + H2O = 1D-myo-inositol 1,4,5-trisphosphate + a 1,2-diacyl-sn-glycerol + H(+)</text>
        <dbReference type="Rhea" id="RHEA:33179"/>
        <dbReference type="ChEBI" id="CHEBI:15377"/>
        <dbReference type="ChEBI" id="CHEBI:15378"/>
        <dbReference type="ChEBI" id="CHEBI:17815"/>
        <dbReference type="ChEBI" id="CHEBI:58456"/>
        <dbReference type="ChEBI" id="CHEBI:203600"/>
        <dbReference type="EC" id="3.1.4.11"/>
    </reaction>
    <physiologicalReaction direction="left-to-right" evidence="6">
        <dbReference type="Rhea" id="RHEA:33180"/>
    </physiologicalReaction>
</comment>
<keyword evidence="4 7" id="KW-0443">Lipid metabolism</keyword>
<evidence type="ECO:0000256" key="3">
    <source>
        <dbReference type="ARBA" id="ARBA00022963"/>
    </source>
</evidence>
<dbReference type="PROSITE" id="PS50007">
    <property type="entry name" value="PIPLC_X_DOMAIN"/>
    <property type="match status" value="1"/>
</dbReference>
<dbReference type="SMART" id="SM00239">
    <property type="entry name" value="C2"/>
    <property type="match status" value="1"/>
</dbReference>
<dbReference type="GO" id="GO:0005886">
    <property type="term" value="C:plasma membrane"/>
    <property type="evidence" value="ECO:0007669"/>
    <property type="project" value="TreeGrafter"/>
</dbReference>
<evidence type="ECO:0000256" key="7">
    <source>
        <dbReference type="RuleBase" id="RU361133"/>
    </source>
</evidence>
<reference evidence="14" key="1">
    <citation type="submission" date="2017-02" db="UniProtKB">
        <authorList>
            <consortium name="WormBaseParasite"/>
        </authorList>
    </citation>
    <scope>IDENTIFICATION</scope>
</reference>
<proteinExistence type="predicted"/>
<gene>
    <name evidence="11" type="ORF">DME_LOCUS1832</name>
</gene>
<dbReference type="STRING" id="318479.A0A0N4UIW4"/>
<feature type="domain" description="PI-PLC Y-box" evidence="9">
    <location>
        <begin position="427"/>
        <end position="512"/>
    </location>
</feature>
<evidence type="ECO:0000256" key="6">
    <source>
        <dbReference type="ARBA" id="ARBA00023674"/>
    </source>
</evidence>
<keyword evidence="7" id="KW-0378">Hydrolase</keyword>